<comment type="caution">
    <text evidence="2">The sequence shown here is derived from an EMBL/GenBank/DDBJ whole genome shotgun (WGS) entry which is preliminary data.</text>
</comment>
<feature type="domain" description="Methyltransferase FkbM" evidence="1">
    <location>
        <begin position="84"/>
        <end position="251"/>
    </location>
</feature>
<name>A0AAN8KGR5_PATCE</name>
<dbReference type="NCBIfam" id="TIGR01444">
    <property type="entry name" value="fkbM_fam"/>
    <property type="match status" value="1"/>
</dbReference>
<evidence type="ECO:0000259" key="1">
    <source>
        <dbReference type="Pfam" id="PF05050"/>
    </source>
</evidence>
<gene>
    <name evidence="2" type="ORF">SNE40_003576</name>
</gene>
<dbReference type="SUPFAM" id="SSF53335">
    <property type="entry name" value="S-adenosyl-L-methionine-dependent methyltransferases"/>
    <property type="match status" value="1"/>
</dbReference>
<dbReference type="Pfam" id="PF05050">
    <property type="entry name" value="Methyltransf_21"/>
    <property type="match status" value="1"/>
</dbReference>
<dbReference type="AlphaFoldDB" id="A0AAN8KGR5"/>
<accession>A0AAN8KGR5</accession>
<sequence length="275" mass="31904">MVKVLEHFNMEKALYYGKHGGFVNILQETIERVYMVTYPPHSKTSKEPQISFFGIDFSQNREASLLIKRINSRKNFPYKRLIVDIGANDGLLSSNSFNFIQWGWSAVLVEPQITQIQMAKVNTFRYVDPYNDKSQNVSFVKAVVGPKNGIETFVMTSKSFFSESHIYDPDERLTKKDITIQVQSYTVGELAKMNNIPKYFGILSIDAEGSSYKILKQWIKLGYRPAYIICETIHEKPLETYYKAMEAKGYRIMSEIGWNVIFEYQSHVNDDENEF</sequence>
<proteinExistence type="predicted"/>
<dbReference type="Gene3D" id="3.40.50.150">
    <property type="entry name" value="Vaccinia Virus protein VP39"/>
    <property type="match status" value="1"/>
</dbReference>
<dbReference type="Proteomes" id="UP001347796">
    <property type="component" value="Unassembled WGS sequence"/>
</dbReference>
<reference evidence="2 3" key="1">
    <citation type="submission" date="2024-01" db="EMBL/GenBank/DDBJ databases">
        <title>The genome of the rayed Mediterranean limpet Patella caerulea (Linnaeus, 1758).</title>
        <authorList>
            <person name="Anh-Thu Weber A."/>
            <person name="Halstead-Nussloch G."/>
        </authorList>
    </citation>
    <scope>NUCLEOTIDE SEQUENCE [LARGE SCALE GENOMIC DNA]</scope>
    <source>
        <strain evidence="2">AATW-2023a</strain>
        <tissue evidence="2">Whole specimen</tissue>
    </source>
</reference>
<organism evidence="2 3">
    <name type="scientific">Patella caerulea</name>
    <name type="common">Rayed Mediterranean limpet</name>
    <dbReference type="NCBI Taxonomy" id="87958"/>
    <lineage>
        <taxon>Eukaryota</taxon>
        <taxon>Metazoa</taxon>
        <taxon>Spiralia</taxon>
        <taxon>Lophotrochozoa</taxon>
        <taxon>Mollusca</taxon>
        <taxon>Gastropoda</taxon>
        <taxon>Patellogastropoda</taxon>
        <taxon>Patelloidea</taxon>
        <taxon>Patellidae</taxon>
        <taxon>Patella</taxon>
    </lineage>
</organism>
<evidence type="ECO:0000313" key="2">
    <source>
        <dbReference type="EMBL" id="KAK6192024.1"/>
    </source>
</evidence>
<evidence type="ECO:0000313" key="3">
    <source>
        <dbReference type="Proteomes" id="UP001347796"/>
    </source>
</evidence>
<protein>
    <recommendedName>
        <fullName evidence="1">Methyltransferase FkbM domain-containing protein</fullName>
    </recommendedName>
</protein>
<dbReference type="InterPro" id="IPR029063">
    <property type="entry name" value="SAM-dependent_MTases_sf"/>
</dbReference>
<keyword evidence="3" id="KW-1185">Reference proteome</keyword>
<dbReference type="InterPro" id="IPR006342">
    <property type="entry name" value="FkbM_mtfrase"/>
</dbReference>
<dbReference type="EMBL" id="JAZGQO010000002">
    <property type="protein sequence ID" value="KAK6192024.1"/>
    <property type="molecule type" value="Genomic_DNA"/>
</dbReference>